<gene>
    <name evidence="3" type="ORF">AB1Y20_015226</name>
</gene>
<accession>A0AB34K0X4</accession>
<dbReference type="CDD" id="cd00160">
    <property type="entry name" value="RhoGEF"/>
    <property type="match status" value="1"/>
</dbReference>
<feature type="compositionally biased region" description="Polar residues" evidence="1">
    <location>
        <begin position="515"/>
        <end position="536"/>
    </location>
</feature>
<dbReference type="GO" id="GO:0005085">
    <property type="term" value="F:guanyl-nucleotide exchange factor activity"/>
    <property type="evidence" value="ECO:0007669"/>
    <property type="project" value="InterPro"/>
</dbReference>
<feature type="domain" description="DH" evidence="2">
    <location>
        <begin position="1"/>
        <end position="181"/>
    </location>
</feature>
<evidence type="ECO:0000256" key="1">
    <source>
        <dbReference type="SAM" id="MobiDB-lite"/>
    </source>
</evidence>
<dbReference type="Gene3D" id="1.20.900.10">
    <property type="entry name" value="Dbl homology (DH) domain"/>
    <property type="match status" value="1"/>
</dbReference>
<sequence length="624" mass="68016">MTMSVLQEILATEATYVSDLRVLCEIRARLSAHLTPDSITAIFANVQTLLGVNEELLFGLRGKAEANGSTITAAHVAQAFTALAPFLRSYAEFCTKGSTSQELLRALRKMDPAVEEAVCEVEQTTGQPMGSWLIKPVQRLCKYPLLLKTLLQETPQSGPDYAPLRHAFDAIQNAVTGVNDRVRAAEEREGLLLLAEALGRKDLMVPHRTLLLSVNVAKFAENHEPSGKGLGQEVGRLISMSRSTHKALLWLCNDTLLLGRIRGAAFTLVEKTAIANTSLKAIDLSQDCPEYLRLPSMGEEPEDEKEEEAYNHSFTASEPLFDDTVVRLTCEGGTHYLLCLERNEATKLLHAFADAREKVTEQMQVRAKGALGALQELYTNSSCTPRAAEGGEQPLSAARKMEALRELKAAREDRKGRGEESTDQLHTARTDCTAASSTDVRKRSSSFEMLRRRLSAAAVAAANVMLSPRRGSLDNGQLAGMYDSQERRARTPSLGNTDISAGTFGVRHGSPSEHGATSPSLETPMQSVGQSSGYETPTKSMLDRLDRHVTPPKPAAFDLPPPQQQGVLRDLIQAAERNGDFYLEPLLAAIARRTGVPTPEAAGAHPDDEQDVEELAPSDSETEY</sequence>
<dbReference type="Pfam" id="PF00621">
    <property type="entry name" value="RhoGEF"/>
    <property type="match status" value="1"/>
</dbReference>
<proteinExistence type="predicted"/>
<reference evidence="3 4" key="1">
    <citation type="journal article" date="2024" name="Science">
        <title>Giant polyketide synthase enzymes in the biosynthesis of giant marine polyether toxins.</title>
        <authorList>
            <person name="Fallon T.R."/>
            <person name="Shende V.V."/>
            <person name="Wierzbicki I.H."/>
            <person name="Pendleton A.L."/>
            <person name="Watervoot N.F."/>
            <person name="Auber R.P."/>
            <person name="Gonzalez D.J."/>
            <person name="Wisecaver J.H."/>
            <person name="Moore B.S."/>
        </authorList>
    </citation>
    <scope>NUCLEOTIDE SEQUENCE [LARGE SCALE GENOMIC DNA]</scope>
    <source>
        <strain evidence="3 4">12B1</strain>
    </source>
</reference>
<dbReference type="GO" id="GO:0005737">
    <property type="term" value="C:cytoplasm"/>
    <property type="evidence" value="ECO:0007669"/>
    <property type="project" value="TreeGrafter"/>
</dbReference>
<name>A0AB34K0X4_PRYPA</name>
<dbReference type="SMART" id="SM00325">
    <property type="entry name" value="RhoGEF"/>
    <property type="match status" value="1"/>
</dbReference>
<feature type="compositionally biased region" description="Basic and acidic residues" evidence="1">
    <location>
        <begin position="409"/>
        <end position="420"/>
    </location>
</feature>
<dbReference type="Proteomes" id="UP001515480">
    <property type="component" value="Unassembled WGS sequence"/>
</dbReference>
<dbReference type="PANTHER" id="PTHR12673:SF159">
    <property type="entry name" value="LD03170P"/>
    <property type="match status" value="1"/>
</dbReference>
<dbReference type="AlphaFoldDB" id="A0AB34K0X4"/>
<dbReference type="InterPro" id="IPR000219">
    <property type="entry name" value="DH_dom"/>
</dbReference>
<feature type="region of interest" description="Disordered" evidence="1">
    <location>
        <begin position="597"/>
        <end position="624"/>
    </location>
</feature>
<feature type="region of interest" description="Disordered" evidence="1">
    <location>
        <begin position="486"/>
        <end position="536"/>
    </location>
</feature>
<evidence type="ECO:0000313" key="4">
    <source>
        <dbReference type="Proteomes" id="UP001515480"/>
    </source>
</evidence>
<dbReference type="PROSITE" id="PS50010">
    <property type="entry name" value="DH_2"/>
    <property type="match status" value="1"/>
</dbReference>
<dbReference type="PANTHER" id="PTHR12673">
    <property type="entry name" value="FACIOGENITAL DYSPLASIA PROTEIN"/>
    <property type="match status" value="1"/>
</dbReference>
<protein>
    <recommendedName>
        <fullName evidence="2">DH domain-containing protein</fullName>
    </recommendedName>
</protein>
<evidence type="ECO:0000313" key="3">
    <source>
        <dbReference type="EMBL" id="KAL1526516.1"/>
    </source>
</evidence>
<dbReference type="SUPFAM" id="SSF48065">
    <property type="entry name" value="DBL homology domain (DH-domain)"/>
    <property type="match status" value="1"/>
</dbReference>
<comment type="caution">
    <text evidence="3">The sequence shown here is derived from an EMBL/GenBank/DDBJ whole genome shotgun (WGS) entry which is preliminary data.</text>
</comment>
<feature type="compositionally biased region" description="Acidic residues" evidence="1">
    <location>
        <begin position="608"/>
        <end position="624"/>
    </location>
</feature>
<dbReference type="InterPro" id="IPR035899">
    <property type="entry name" value="DBL_dom_sf"/>
</dbReference>
<dbReference type="InterPro" id="IPR051092">
    <property type="entry name" value="FYVE_RhoGEF_PH"/>
</dbReference>
<organism evidence="3 4">
    <name type="scientific">Prymnesium parvum</name>
    <name type="common">Toxic golden alga</name>
    <dbReference type="NCBI Taxonomy" id="97485"/>
    <lineage>
        <taxon>Eukaryota</taxon>
        <taxon>Haptista</taxon>
        <taxon>Haptophyta</taxon>
        <taxon>Prymnesiophyceae</taxon>
        <taxon>Prymnesiales</taxon>
        <taxon>Prymnesiaceae</taxon>
        <taxon>Prymnesium</taxon>
    </lineage>
</organism>
<keyword evidence="4" id="KW-1185">Reference proteome</keyword>
<feature type="region of interest" description="Disordered" evidence="1">
    <location>
        <begin position="409"/>
        <end position="444"/>
    </location>
</feature>
<evidence type="ECO:0000259" key="2">
    <source>
        <dbReference type="PROSITE" id="PS50010"/>
    </source>
</evidence>
<dbReference type="EMBL" id="JBGBPQ010000003">
    <property type="protein sequence ID" value="KAL1526516.1"/>
    <property type="molecule type" value="Genomic_DNA"/>
</dbReference>